<evidence type="ECO:0000313" key="1">
    <source>
        <dbReference type="EMBL" id="WUS27503.1"/>
    </source>
</evidence>
<keyword evidence="2" id="KW-1185">Reference proteome</keyword>
<dbReference type="EMBL" id="CP108473">
    <property type="protein sequence ID" value="WUS27503.1"/>
    <property type="molecule type" value="Genomic_DNA"/>
</dbReference>
<protein>
    <submittedName>
        <fullName evidence="1">Uncharacterized protein</fullName>
    </submittedName>
</protein>
<sequence>MTDETVEVVEDDSVDDAMGEVSEQLAELGTQDHPVDGSVELDDLPLFEAEVSFSR</sequence>
<evidence type="ECO:0000313" key="2">
    <source>
        <dbReference type="Proteomes" id="UP001432292"/>
    </source>
</evidence>
<accession>A0ABZ1VXE7</accession>
<organism evidence="1 2">
    <name type="scientific">Streptomyces caniferus</name>
    <dbReference type="NCBI Taxonomy" id="285557"/>
    <lineage>
        <taxon>Bacteria</taxon>
        <taxon>Bacillati</taxon>
        <taxon>Actinomycetota</taxon>
        <taxon>Actinomycetes</taxon>
        <taxon>Kitasatosporales</taxon>
        <taxon>Streptomycetaceae</taxon>
        <taxon>Streptomyces</taxon>
    </lineage>
</organism>
<proteinExistence type="predicted"/>
<gene>
    <name evidence="1" type="ORF">OG727_37455</name>
</gene>
<reference evidence="1" key="1">
    <citation type="submission" date="2022-10" db="EMBL/GenBank/DDBJ databases">
        <title>The complete genomes of actinobacterial strains from the NBC collection.</title>
        <authorList>
            <person name="Joergensen T.S."/>
            <person name="Alvarez Arevalo M."/>
            <person name="Sterndorff E.B."/>
            <person name="Faurdal D."/>
            <person name="Vuksanovic O."/>
            <person name="Mourched A.-S."/>
            <person name="Charusanti P."/>
            <person name="Shaw S."/>
            <person name="Blin K."/>
            <person name="Weber T."/>
        </authorList>
    </citation>
    <scope>NUCLEOTIDE SEQUENCE</scope>
    <source>
        <strain evidence="1">NBC_01256</strain>
    </source>
</reference>
<dbReference type="Proteomes" id="UP001432292">
    <property type="component" value="Chromosome"/>
</dbReference>
<name>A0ABZ1VXE7_9ACTN</name>